<evidence type="ECO:0000313" key="2">
    <source>
        <dbReference type="Proteomes" id="UP000315113"/>
    </source>
</evidence>
<name>A0A552EWL4_MICAE</name>
<dbReference type="EMBL" id="SFBH01000030">
    <property type="protein sequence ID" value="TRU38862.1"/>
    <property type="molecule type" value="Genomic_DNA"/>
</dbReference>
<evidence type="ECO:0000313" key="1">
    <source>
        <dbReference type="EMBL" id="TRU38862.1"/>
    </source>
</evidence>
<sequence>MSDIELPVVRGYSAALFSVSQATPLVPDSLCSLTALRSIHAAGSGRNTGRELEKPGVADFRFWPLFHSFGKTEVLHLTFTINLLHN</sequence>
<reference evidence="1 2" key="1">
    <citation type="submission" date="2019-01" db="EMBL/GenBank/DDBJ databases">
        <title>Coherence of Microcystis species and biogeography revealed through population genomics.</title>
        <authorList>
            <person name="Perez-Carrascal O.M."/>
            <person name="Terrat Y."/>
            <person name="Giani A."/>
            <person name="Fortin N."/>
            <person name="Tromas N."/>
            <person name="Shapiro B.J."/>
        </authorList>
    </citation>
    <scope>NUCLEOTIDE SEQUENCE [LARGE SCALE GENOMIC DNA]</scope>
    <source>
        <strain evidence="1">Ma_MB_F_20061100_S20D</strain>
    </source>
</reference>
<dbReference type="Proteomes" id="UP000315113">
    <property type="component" value="Unassembled WGS sequence"/>
</dbReference>
<gene>
    <name evidence="1" type="ORF">EWV78_04170</name>
</gene>
<organism evidence="1 2">
    <name type="scientific">Microcystis aeruginosa Ma_MB_F_20061100_S20D</name>
    <dbReference type="NCBI Taxonomy" id="2486253"/>
    <lineage>
        <taxon>Bacteria</taxon>
        <taxon>Bacillati</taxon>
        <taxon>Cyanobacteriota</taxon>
        <taxon>Cyanophyceae</taxon>
        <taxon>Oscillatoriophycideae</taxon>
        <taxon>Chroococcales</taxon>
        <taxon>Microcystaceae</taxon>
        <taxon>Microcystis</taxon>
    </lineage>
</organism>
<protein>
    <submittedName>
        <fullName evidence="1">Uncharacterized protein</fullName>
    </submittedName>
</protein>
<accession>A0A552EWL4</accession>
<dbReference type="AlphaFoldDB" id="A0A552EWL4"/>
<comment type="caution">
    <text evidence="1">The sequence shown here is derived from an EMBL/GenBank/DDBJ whole genome shotgun (WGS) entry which is preliminary data.</text>
</comment>
<proteinExistence type="predicted"/>